<dbReference type="SMART" id="SM00582">
    <property type="entry name" value="RPR"/>
    <property type="match status" value="1"/>
</dbReference>
<dbReference type="Gene3D" id="1.25.40.90">
    <property type="match status" value="1"/>
</dbReference>
<reference evidence="3" key="1">
    <citation type="submission" date="2022-07" db="EMBL/GenBank/DDBJ databases">
        <title>Phylogenomic reconstructions and comparative analyses of Kickxellomycotina fungi.</title>
        <authorList>
            <person name="Reynolds N.K."/>
            <person name="Stajich J.E."/>
            <person name="Barry K."/>
            <person name="Grigoriev I.V."/>
            <person name="Crous P."/>
            <person name="Smith M.E."/>
        </authorList>
    </citation>
    <scope>NUCLEOTIDE SEQUENCE</scope>
    <source>
        <strain evidence="3">RSA 1196</strain>
    </source>
</reference>
<dbReference type="PROSITE" id="PS51391">
    <property type="entry name" value="CID"/>
    <property type="match status" value="1"/>
</dbReference>
<gene>
    <name evidence="3" type="primary">RPRD1A</name>
    <name evidence="3" type="ORF">IWQ62_001815</name>
</gene>
<dbReference type="PANTHER" id="PTHR12460">
    <property type="entry name" value="CYCLIN-DEPENDENT KINASE INHIBITOR-RELATED PROTEIN"/>
    <property type="match status" value="1"/>
</dbReference>
<feature type="compositionally biased region" description="Polar residues" evidence="1">
    <location>
        <begin position="264"/>
        <end position="273"/>
    </location>
</feature>
<dbReference type="Pfam" id="PF04818">
    <property type="entry name" value="CID"/>
    <property type="match status" value="1"/>
</dbReference>
<feature type="compositionally biased region" description="Polar residues" evidence="1">
    <location>
        <begin position="243"/>
        <end position="256"/>
    </location>
</feature>
<accession>A0A9W8AU62</accession>
<comment type="caution">
    <text evidence="3">The sequence shown here is derived from an EMBL/GenBank/DDBJ whole genome shotgun (WGS) entry which is preliminary data.</text>
</comment>
<dbReference type="GO" id="GO:0000993">
    <property type="term" value="F:RNA polymerase II complex binding"/>
    <property type="evidence" value="ECO:0007669"/>
    <property type="project" value="TreeGrafter"/>
</dbReference>
<evidence type="ECO:0000256" key="1">
    <source>
        <dbReference type="SAM" id="MobiDB-lite"/>
    </source>
</evidence>
<keyword evidence="4" id="KW-1185">Reference proteome</keyword>
<evidence type="ECO:0000313" key="4">
    <source>
        <dbReference type="Proteomes" id="UP001150925"/>
    </source>
</evidence>
<dbReference type="OrthoDB" id="10069473at2759"/>
<dbReference type="GO" id="GO:0031124">
    <property type="term" value="P:mRNA 3'-end processing"/>
    <property type="evidence" value="ECO:0007669"/>
    <property type="project" value="TreeGrafter"/>
</dbReference>
<evidence type="ECO:0000259" key="2">
    <source>
        <dbReference type="PROSITE" id="PS51391"/>
    </source>
</evidence>
<dbReference type="AlphaFoldDB" id="A0A9W8AU62"/>
<dbReference type="InterPro" id="IPR008942">
    <property type="entry name" value="ENTH_VHS"/>
</dbReference>
<dbReference type="Proteomes" id="UP001150925">
    <property type="component" value="Unassembled WGS sequence"/>
</dbReference>
<proteinExistence type="predicted"/>
<feature type="region of interest" description="Disordered" evidence="1">
    <location>
        <begin position="233"/>
        <end position="273"/>
    </location>
</feature>
<evidence type="ECO:0000313" key="3">
    <source>
        <dbReference type="EMBL" id="KAJ1967512.1"/>
    </source>
</evidence>
<dbReference type="SUPFAM" id="SSF48464">
    <property type="entry name" value="ENTH/VHS domain"/>
    <property type="match status" value="1"/>
</dbReference>
<protein>
    <submittedName>
        <fullName evidence="3">Regulation of nuclear pre-mRNA domain-containing protein 1A</fullName>
    </submittedName>
</protein>
<sequence length="273" mass="30562">MSKFSTEIFKDKLRKLTDTQDSISLLSHSNSRQQLTYLHLANDVLQSSRKKGTEYRDEFQKVLVDVIKNFKKSAPDALLIRMKRVLDVWEERAVYDKAFVHKLRDILGIQPGSPIVKPPYSKNGDSLDKLIALNGQVSLGERQNKHSEEICIKMLTELNQRLSSADPSIEDILPKVVDGWVKRHAYLKAHITKRQQLIEVLQATLASQQEKLIENLTSLQDCELSLSHLAPHIGEVEGGDDGGQSSTPSQPISNTTPEDKPESSKGTTNSPPS</sequence>
<feature type="domain" description="CID" evidence="2">
    <location>
        <begin position="1"/>
        <end position="111"/>
    </location>
</feature>
<dbReference type="PANTHER" id="PTHR12460:SF0">
    <property type="entry name" value="CID DOMAIN-CONTAINING PROTEIN-RELATED"/>
    <property type="match status" value="1"/>
</dbReference>
<name>A0A9W8AU62_9FUNG</name>
<dbReference type="InterPro" id="IPR006569">
    <property type="entry name" value="CID_dom"/>
</dbReference>
<dbReference type="EMBL" id="JANBPY010000326">
    <property type="protein sequence ID" value="KAJ1967512.1"/>
    <property type="molecule type" value="Genomic_DNA"/>
</dbReference>
<organism evidence="3 4">
    <name type="scientific">Dispira parvispora</name>
    <dbReference type="NCBI Taxonomy" id="1520584"/>
    <lineage>
        <taxon>Eukaryota</taxon>
        <taxon>Fungi</taxon>
        <taxon>Fungi incertae sedis</taxon>
        <taxon>Zoopagomycota</taxon>
        <taxon>Kickxellomycotina</taxon>
        <taxon>Dimargaritomycetes</taxon>
        <taxon>Dimargaritales</taxon>
        <taxon>Dimargaritaceae</taxon>
        <taxon>Dispira</taxon>
    </lineage>
</organism>